<name>A0A3N1XNB2_9FIRM</name>
<dbReference type="SMART" id="SM00642">
    <property type="entry name" value="Aamy"/>
    <property type="match status" value="1"/>
</dbReference>
<evidence type="ECO:0000313" key="4">
    <source>
        <dbReference type="Proteomes" id="UP000273083"/>
    </source>
</evidence>
<protein>
    <submittedName>
        <fullName evidence="3">Glycogen operon protein</fullName>
    </submittedName>
</protein>
<accession>A0A3N1XNB2</accession>
<sequence length="631" mass="73575">MAKVKSKSTRGVYEKESYFKIREGTPLPLGVRLVDKSVYFSVSVPNGEECKLNIYGKDSKELIESIRLEQKMGNLFYLAIDNLDYHLYEYMYEVEGKEFIDPYARIISGKEHWGKAIDLAEQKQIRGGFYFSEYQWEEDRPLRTNYEDLIIYRIHTRGFTKDTSSKVKNKGTFRGIIEKIPYLTDLGITAIELLPSYEFDEIIKEIINPHGALDHQKINYWGYTGQSNYFVPKSSYAANTANPIDEFKDLVKALHKAGIEIIMEFYFEPGINEQFIIDCLRHWVMEFHIDGIKINQNAISPKLIATDPFLSETKIFGLSWNTDEIYPKEFVPKFKNLAEYNDGFLTDGRRFLKSDEEQVSKVADCFKRNPQKAASINYITNTNGFTLMDLYSYDVKHNEDNGEKGRDGTDYNYGWNCGVEGNTRKKKVLELRMKQIKNAFLLLILSQGVPLILGGDEFGNSQKGNNNAYCQDNSISWLNWKLVDTNKEIHDFVKLLIQIRKDHPILHWKEELKNMDYASCGFPDLSFHGTKAWYPDYTNYSRMLGIMLCGRYAMIDRVHHDDDFYLAFNMHWEDHEFDLPKLSKGANWYMFLNTSDNEIFNYDITEKSQNILKDQRKYMVKARSAVLLIGK</sequence>
<dbReference type="Gene3D" id="2.60.40.1180">
    <property type="entry name" value="Golgi alpha-mannosidase II"/>
    <property type="match status" value="1"/>
</dbReference>
<dbReference type="InterPro" id="IPR013783">
    <property type="entry name" value="Ig-like_fold"/>
</dbReference>
<dbReference type="EMBL" id="RJVG01000005">
    <property type="protein sequence ID" value="ROR28179.1"/>
    <property type="molecule type" value="Genomic_DNA"/>
</dbReference>
<dbReference type="PANTHER" id="PTHR43002">
    <property type="entry name" value="GLYCOGEN DEBRANCHING ENZYME"/>
    <property type="match status" value="1"/>
</dbReference>
<dbReference type="Gene3D" id="3.20.20.80">
    <property type="entry name" value="Glycosidases"/>
    <property type="match status" value="2"/>
</dbReference>
<dbReference type="OrthoDB" id="9761875at2"/>
<dbReference type="SUPFAM" id="SSF81296">
    <property type="entry name" value="E set domains"/>
    <property type="match status" value="1"/>
</dbReference>
<dbReference type="Proteomes" id="UP000273083">
    <property type="component" value="Unassembled WGS sequence"/>
</dbReference>
<dbReference type="InterPro" id="IPR017853">
    <property type="entry name" value="GH"/>
</dbReference>
<dbReference type="InterPro" id="IPR014756">
    <property type="entry name" value="Ig_E-set"/>
</dbReference>
<dbReference type="SUPFAM" id="SSF51011">
    <property type="entry name" value="Glycosyl hydrolase domain"/>
    <property type="match status" value="1"/>
</dbReference>
<organism evidence="3 4">
    <name type="scientific">Mobilisporobacter senegalensis</name>
    <dbReference type="NCBI Taxonomy" id="1329262"/>
    <lineage>
        <taxon>Bacteria</taxon>
        <taxon>Bacillati</taxon>
        <taxon>Bacillota</taxon>
        <taxon>Clostridia</taxon>
        <taxon>Lachnospirales</taxon>
        <taxon>Lachnospiraceae</taxon>
        <taxon>Mobilisporobacter</taxon>
    </lineage>
</organism>
<dbReference type="AlphaFoldDB" id="A0A3N1XNB2"/>
<evidence type="ECO:0000313" key="3">
    <source>
        <dbReference type="EMBL" id="ROR28179.1"/>
    </source>
</evidence>
<reference evidence="3 4" key="1">
    <citation type="submission" date="2018-11" db="EMBL/GenBank/DDBJ databases">
        <title>Genomic Encyclopedia of Type Strains, Phase IV (KMG-IV): sequencing the most valuable type-strain genomes for metagenomic binning, comparative biology and taxonomic classification.</title>
        <authorList>
            <person name="Goeker M."/>
        </authorList>
    </citation>
    <scope>NUCLEOTIDE SEQUENCE [LARGE SCALE GENOMIC DNA]</scope>
    <source>
        <strain evidence="3 4">DSM 26537</strain>
    </source>
</reference>
<comment type="similarity">
    <text evidence="1">Belongs to the glycosyl hydrolase 13 family.</text>
</comment>
<comment type="caution">
    <text evidence="3">The sequence shown here is derived from an EMBL/GenBank/DDBJ whole genome shotgun (WGS) entry which is preliminary data.</text>
</comment>
<dbReference type="SUPFAM" id="SSF51445">
    <property type="entry name" value="(Trans)glycosidases"/>
    <property type="match status" value="1"/>
</dbReference>
<dbReference type="InterPro" id="IPR013780">
    <property type="entry name" value="Glyco_hydro_b"/>
</dbReference>
<dbReference type="GO" id="GO:0005975">
    <property type="term" value="P:carbohydrate metabolic process"/>
    <property type="evidence" value="ECO:0007669"/>
    <property type="project" value="InterPro"/>
</dbReference>
<gene>
    <name evidence="3" type="ORF">EDD66_105118</name>
</gene>
<evidence type="ECO:0000256" key="1">
    <source>
        <dbReference type="ARBA" id="ARBA00008061"/>
    </source>
</evidence>
<proteinExistence type="inferred from homology"/>
<evidence type="ECO:0000259" key="2">
    <source>
        <dbReference type="SMART" id="SM00642"/>
    </source>
</evidence>
<dbReference type="InterPro" id="IPR006047">
    <property type="entry name" value="GH13_cat_dom"/>
</dbReference>
<dbReference type="Pfam" id="PF00128">
    <property type="entry name" value="Alpha-amylase"/>
    <property type="match status" value="1"/>
</dbReference>
<dbReference type="RefSeq" id="WP_123609360.1">
    <property type="nucleotide sequence ID" value="NZ_RJVG01000005.1"/>
</dbReference>
<dbReference type="Gene3D" id="2.60.40.10">
    <property type="entry name" value="Immunoglobulins"/>
    <property type="match status" value="1"/>
</dbReference>
<feature type="domain" description="Glycosyl hydrolase family 13 catalytic" evidence="2">
    <location>
        <begin position="153"/>
        <end position="500"/>
    </location>
</feature>
<keyword evidence="4" id="KW-1185">Reference proteome</keyword>